<reference evidence="1 2" key="1">
    <citation type="journal article" date="2022" name="New Phytol.">
        <title>Ecological generalism drives hyperdiversity of secondary metabolite gene clusters in xylarialean endophytes.</title>
        <authorList>
            <person name="Franco M.E.E."/>
            <person name="Wisecaver J.H."/>
            <person name="Arnold A.E."/>
            <person name="Ju Y.M."/>
            <person name="Slot J.C."/>
            <person name="Ahrendt S."/>
            <person name="Moore L.P."/>
            <person name="Eastman K.E."/>
            <person name="Scott K."/>
            <person name="Konkel Z."/>
            <person name="Mondo S.J."/>
            <person name="Kuo A."/>
            <person name="Hayes R.D."/>
            <person name="Haridas S."/>
            <person name="Andreopoulos B."/>
            <person name="Riley R."/>
            <person name="LaButti K."/>
            <person name="Pangilinan J."/>
            <person name="Lipzen A."/>
            <person name="Amirebrahimi M."/>
            <person name="Yan J."/>
            <person name="Adam C."/>
            <person name="Keymanesh K."/>
            <person name="Ng V."/>
            <person name="Louie K."/>
            <person name="Northen T."/>
            <person name="Drula E."/>
            <person name="Henrissat B."/>
            <person name="Hsieh H.M."/>
            <person name="Youens-Clark K."/>
            <person name="Lutzoni F."/>
            <person name="Miadlikowska J."/>
            <person name="Eastwood D.C."/>
            <person name="Hamelin R.C."/>
            <person name="Grigoriev I.V."/>
            <person name="U'Ren J.M."/>
        </authorList>
    </citation>
    <scope>NUCLEOTIDE SEQUENCE [LARGE SCALE GENOMIC DNA]</scope>
    <source>
        <strain evidence="1 2">CBS 119005</strain>
    </source>
</reference>
<gene>
    <name evidence="1" type="ORF">F4820DRAFT_91487</name>
</gene>
<sequence>MEACKVCQRLCLLASWRGNRPMHNSWASFNASIEAKCPICITAWRSIRPSIVTLGQSTIIRGAHLGGRLVIIFHDPDAEFRNTQDCQAIVEIGVTKWMKSTHLGDYYFRAESGPIRTAHLSDNPMSEASIAQINHWSENCMRSHPACLARQEAMAKAGVKSPTRLIDLHDRQAKTWNIVITTGTSTRYQYVALSHRWTPVVPKLKQKTLGQLQAAQPDNMLPMDYQHVISLCRALSIRYLWVDSLCILQDSVQDFHREAAAMVDVYMGALFTMSICWPSESGGLPIRDPSTMIPKLLLPTTDGSDRQEVVLAYNKGEWLDCVSRAPINQRGWVFQERILYLSKEQFYWECDDMRACEVYPDGMPPGSERSRMNIMDITLSNGTSDGIWDRIVEDYTFSSLTFRKDKLVALSGVARQVASMNGDKYIAGLWKSRLILYLLWYVDTTYPHAGSEKWQSDCCAPSWSWASIIHPIRMALSFKNLMSRSSASEIISFNKPFAKPLAWIENASVLSAGPDEFGHISSASIDLRCLILLADIQEHAEQIRIGFQRVDHISSHIDSEPLVPWSLDQEQPEMNQSAVHSIGGYYLVVLDGPFDKSLPTFFIPHMYSIGESRGVSTEIYGLVIQSLQQAGQHQAEIHVCKKEEFRRIGMASMYEYPELLIDSGGDYLRRALILNTFLQRIPKHHETETIDGGVGDEKKRGVQQLIFESRLRTFIHAERASKSQAYTVDYLDARWSSIRLV</sequence>
<keyword evidence="2" id="KW-1185">Reference proteome</keyword>
<comment type="caution">
    <text evidence="1">The sequence shown here is derived from an EMBL/GenBank/DDBJ whole genome shotgun (WGS) entry which is preliminary data.</text>
</comment>
<proteinExistence type="predicted"/>
<evidence type="ECO:0000313" key="1">
    <source>
        <dbReference type="EMBL" id="KAI4860863.1"/>
    </source>
</evidence>
<dbReference type="EMBL" id="MU393570">
    <property type="protein sequence ID" value="KAI4860863.1"/>
    <property type="molecule type" value="Genomic_DNA"/>
</dbReference>
<dbReference type="Proteomes" id="UP001497700">
    <property type="component" value="Unassembled WGS sequence"/>
</dbReference>
<protein>
    <submittedName>
        <fullName evidence="1">Heterokaryon incompatibility protein-domain-containing protein</fullName>
    </submittedName>
</protein>
<accession>A0ACB9YPG8</accession>
<name>A0ACB9YPG8_9PEZI</name>
<organism evidence="1 2">
    <name type="scientific">Hypoxylon rubiginosum</name>
    <dbReference type="NCBI Taxonomy" id="110542"/>
    <lineage>
        <taxon>Eukaryota</taxon>
        <taxon>Fungi</taxon>
        <taxon>Dikarya</taxon>
        <taxon>Ascomycota</taxon>
        <taxon>Pezizomycotina</taxon>
        <taxon>Sordariomycetes</taxon>
        <taxon>Xylariomycetidae</taxon>
        <taxon>Xylariales</taxon>
        <taxon>Hypoxylaceae</taxon>
        <taxon>Hypoxylon</taxon>
    </lineage>
</organism>
<evidence type="ECO:0000313" key="2">
    <source>
        <dbReference type="Proteomes" id="UP001497700"/>
    </source>
</evidence>